<dbReference type="InterPro" id="IPR011576">
    <property type="entry name" value="Pyridox_Oxase_N"/>
</dbReference>
<accession>A0A101QLY7</accession>
<evidence type="ECO:0000313" key="3">
    <source>
        <dbReference type="Proteomes" id="UP000053398"/>
    </source>
</evidence>
<gene>
    <name evidence="2" type="ORF">AQJ11_01775</name>
</gene>
<proteinExistence type="predicted"/>
<protein>
    <submittedName>
        <fullName evidence="2">Pyridoxamine 5-phosphate oxidase</fullName>
    </submittedName>
</protein>
<dbReference type="Gene3D" id="2.30.110.10">
    <property type="entry name" value="Electron Transport, Fmn-binding Protein, Chain A"/>
    <property type="match status" value="1"/>
</dbReference>
<dbReference type="InterPro" id="IPR012349">
    <property type="entry name" value="Split_barrel_FMN-bd"/>
</dbReference>
<dbReference type="Proteomes" id="UP000053398">
    <property type="component" value="Unassembled WGS sequence"/>
</dbReference>
<dbReference type="Pfam" id="PF01243">
    <property type="entry name" value="PNPOx_N"/>
    <property type="match status" value="1"/>
</dbReference>
<evidence type="ECO:0000259" key="1">
    <source>
        <dbReference type="Pfam" id="PF01243"/>
    </source>
</evidence>
<reference evidence="2 3" key="1">
    <citation type="submission" date="2015-10" db="EMBL/GenBank/DDBJ databases">
        <title>Draft genome sequence of Streptomyces corchorusii DSM 40340, type strain for the species Streptomyces corchorusii.</title>
        <authorList>
            <person name="Ruckert C."/>
            <person name="Winkler A."/>
            <person name="Kalinowski J."/>
            <person name="Kampfer P."/>
            <person name="Glaeser S."/>
        </authorList>
    </citation>
    <scope>NUCLEOTIDE SEQUENCE [LARGE SCALE GENOMIC DNA]</scope>
    <source>
        <strain evidence="2 3">DSM 40340</strain>
    </source>
</reference>
<feature type="domain" description="Pyridoxamine 5'-phosphate oxidase N-terminal" evidence="1">
    <location>
        <begin position="174"/>
        <end position="255"/>
    </location>
</feature>
<organism evidence="2 3">
    <name type="scientific">Streptomyces corchorusii</name>
    <name type="common">Streptomyces chibaensis</name>
    <dbReference type="NCBI Taxonomy" id="1903"/>
    <lineage>
        <taxon>Bacteria</taxon>
        <taxon>Bacillati</taxon>
        <taxon>Actinomycetota</taxon>
        <taxon>Actinomycetes</taxon>
        <taxon>Kitasatosporales</taxon>
        <taxon>Streptomycetaceae</taxon>
        <taxon>Streptomyces</taxon>
    </lineage>
</organism>
<dbReference type="PANTHER" id="PTHR42815">
    <property type="entry name" value="FAD-BINDING, PUTATIVE (AFU_ORTHOLOGUE AFUA_6G07600)-RELATED"/>
    <property type="match status" value="1"/>
</dbReference>
<dbReference type="PANTHER" id="PTHR42815:SF2">
    <property type="entry name" value="FAD-BINDING, PUTATIVE (AFU_ORTHOLOGUE AFUA_6G07600)-RELATED"/>
    <property type="match status" value="1"/>
</dbReference>
<dbReference type="SUPFAM" id="SSF50475">
    <property type="entry name" value="FMN-binding split barrel"/>
    <property type="match status" value="1"/>
</dbReference>
<evidence type="ECO:0000313" key="2">
    <source>
        <dbReference type="EMBL" id="KUN32288.1"/>
    </source>
</evidence>
<dbReference type="EMBL" id="LMWP01000002">
    <property type="protein sequence ID" value="KUN32288.1"/>
    <property type="molecule type" value="Genomic_DNA"/>
</dbReference>
<dbReference type="RefSeq" id="WP_059261587.1">
    <property type="nucleotide sequence ID" value="NZ_KQ948351.1"/>
</dbReference>
<sequence length="297" mass="31943">MGVFHAGSRAIQDQAGVRDRADHVGRSLGQDIKPVAAAFLEQQPLLIVGAADPGTGRVWASALTGAPGFVRATGPRRIAVEADTAGWVRSTMADPQPDDGPPRVGTIALDPRTRRRMRLNGRLHPTATGFTVEADQVFSNCPRHIQRRESYETVDRTPGTPRHLTELGDGEAGFIRSADTFFLATVHGAGADASHRGGNPGFVEVTSPRELTWPDYPGNAMFLSLGNLRTDPRAGLLFLDWETGTTLQLTGEARTEFAPDGARTVRFTLTEAVCTPAALPLRWSAPEYSPANPDTAR</sequence>
<dbReference type="AlphaFoldDB" id="A0A101QLY7"/>
<comment type="caution">
    <text evidence="2">The sequence shown here is derived from an EMBL/GenBank/DDBJ whole genome shotgun (WGS) entry which is preliminary data.</text>
</comment>
<name>A0A101QLY7_STRCK</name>
<keyword evidence="3" id="KW-1185">Reference proteome</keyword>